<feature type="region of interest" description="Disordered" evidence="1">
    <location>
        <begin position="1"/>
        <end position="80"/>
    </location>
</feature>
<evidence type="ECO:0000313" key="3">
    <source>
        <dbReference type="Proteomes" id="UP001221898"/>
    </source>
</evidence>
<sequence length="80" mass="9016">MSSAFRRAPRRSINTHVTPPDPDRRSDISQRRAESKRRTAARREKGRRLKIAASETRRGVTGQSAHDAAATTHVDRGPRE</sequence>
<feature type="compositionally biased region" description="Basic and acidic residues" evidence="1">
    <location>
        <begin position="21"/>
        <end position="43"/>
    </location>
</feature>
<proteinExistence type="predicted"/>
<name>A0AAD7SP69_9TELE</name>
<dbReference type="AlphaFoldDB" id="A0AAD7SP69"/>
<dbReference type="EMBL" id="JAINUG010000044">
    <property type="protein sequence ID" value="KAJ8406205.1"/>
    <property type="molecule type" value="Genomic_DNA"/>
</dbReference>
<reference evidence="2" key="1">
    <citation type="journal article" date="2023" name="Science">
        <title>Genome structures resolve the early diversification of teleost fishes.</title>
        <authorList>
            <person name="Parey E."/>
            <person name="Louis A."/>
            <person name="Montfort J."/>
            <person name="Bouchez O."/>
            <person name="Roques C."/>
            <person name="Iampietro C."/>
            <person name="Lluch J."/>
            <person name="Castinel A."/>
            <person name="Donnadieu C."/>
            <person name="Desvignes T."/>
            <person name="Floi Bucao C."/>
            <person name="Jouanno E."/>
            <person name="Wen M."/>
            <person name="Mejri S."/>
            <person name="Dirks R."/>
            <person name="Jansen H."/>
            <person name="Henkel C."/>
            <person name="Chen W.J."/>
            <person name="Zahm M."/>
            <person name="Cabau C."/>
            <person name="Klopp C."/>
            <person name="Thompson A.W."/>
            <person name="Robinson-Rechavi M."/>
            <person name="Braasch I."/>
            <person name="Lecointre G."/>
            <person name="Bobe J."/>
            <person name="Postlethwait J.H."/>
            <person name="Berthelot C."/>
            <person name="Roest Crollius H."/>
            <person name="Guiguen Y."/>
        </authorList>
    </citation>
    <scope>NUCLEOTIDE SEQUENCE</scope>
    <source>
        <strain evidence="2">NC1722</strain>
    </source>
</reference>
<comment type="caution">
    <text evidence="2">The sequence shown here is derived from an EMBL/GenBank/DDBJ whole genome shotgun (WGS) entry which is preliminary data.</text>
</comment>
<evidence type="ECO:0000256" key="1">
    <source>
        <dbReference type="SAM" id="MobiDB-lite"/>
    </source>
</evidence>
<dbReference type="Proteomes" id="UP001221898">
    <property type="component" value="Unassembled WGS sequence"/>
</dbReference>
<protein>
    <submittedName>
        <fullName evidence="2">Uncharacterized protein</fullName>
    </submittedName>
</protein>
<evidence type="ECO:0000313" key="2">
    <source>
        <dbReference type="EMBL" id="KAJ8406205.1"/>
    </source>
</evidence>
<accession>A0AAD7SP69</accession>
<gene>
    <name evidence="2" type="ORF">AAFF_G00304360</name>
</gene>
<keyword evidence="3" id="KW-1185">Reference proteome</keyword>
<organism evidence="2 3">
    <name type="scientific">Aldrovandia affinis</name>
    <dbReference type="NCBI Taxonomy" id="143900"/>
    <lineage>
        <taxon>Eukaryota</taxon>
        <taxon>Metazoa</taxon>
        <taxon>Chordata</taxon>
        <taxon>Craniata</taxon>
        <taxon>Vertebrata</taxon>
        <taxon>Euteleostomi</taxon>
        <taxon>Actinopterygii</taxon>
        <taxon>Neopterygii</taxon>
        <taxon>Teleostei</taxon>
        <taxon>Notacanthiformes</taxon>
        <taxon>Halosauridae</taxon>
        <taxon>Aldrovandia</taxon>
    </lineage>
</organism>